<organism evidence="2 3">
    <name type="scientific">Allofournierella massiliensis</name>
    <dbReference type="NCBI Taxonomy" id="1650663"/>
    <lineage>
        <taxon>Bacteria</taxon>
        <taxon>Bacillati</taxon>
        <taxon>Bacillota</taxon>
        <taxon>Clostridia</taxon>
        <taxon>Eubacteriales</taxon>
        <taxon>Oscillospiraceae</taxon>
        <taxon>Allofournierella</taxon>
    </lineage>
</organism>
<proteinExistence type="predicted"/>
<dbReference type="AlphaFoldDB" id="A0A4R1QTZ3"/>
<feature type="transmembrane region" description="Helical" evidence="1">
    <location>
        <begin position="211"/>
        <end position="233"/>
    </location>
</feature>
<dbReference type="STRING" id="1650663.GCA_001486665_02468"/>
<feature type="transmembrane region" description="Helical" evidence="1">
    <location>
        <begin position="54"/>
        <end position="74"/>
    </location>
</feature>
<dbReference type="EMBL" id="SLUM01000022">
    <property type="protein sequence ID" value="TCL54374.1"/>
    <property type="molecule type" value="Genomic_DNA"/>
</dbReference>
<keyword evidence="1" id="KW-0472">Membrane</keyword>
<reference evidence="2 3" key="1">
    <citation type="submission" date="2019-03" db="EMBL/GenBank/DDBJ databases">
        <title>Genomic Encyclopedia of Type Strains, Phase IV (KMG-IV): sequencing the most valuable type-strain genomes for metagenomic binning, comparative biology and taxonomic classification.</title>
        <authorList>
            <person name="Goeker M."/>
        </authorList>
    </citation>
    <scope>NUCLEOTIDE SEQUENCE [LARGE SCALE GENOMIC DNA]</scope>
    <source>
        <strain evidence="2 3">DSM 100451</strain>
    </source>
</reference>
<dbReference type="RefSeq" id="WP_058965462.1">
    <property type="nucleotide sequence ID" value="NZ_CABKVM010000018.1"/>
</dbReference>
<feature type="transmembrane region" description="Helical" evidence="1">
    <location>
        <begin position="168"/>
        <end position="191"/>
    </location>
</feature>
<protein>
    <submittedName>
        <fullName evidence="2">ABC-2 type transport system permease protein</fullName>
    </submittedName>
</protein>
<accession>A0A4R1QTZ3</accession>
<gene>
    <name evidence="2" type="ORF">EDD77_12265</name>
</gene>
<feature type="transmembrane region" description="Helical" evidence="1">
    <location>
        <begin position="102"/>
        <end position="123"/>
    </location>
</feature>
<keyword evidence="1" id="KW-0812">Transmembrane</keyword>
<evidence type="ECO:0000256" key="1">
    <source>
        <dbReference type="SAM" id="Phobius"/>
    </source>
</evidence>
<sequence length="243" mass="27513">MVRLIKTEFLKYKRYNILWLGIVSVLFSIILAAFQLAGTNNSVVSYAGLSEGVIWNHFSLFLPFTFTLVVGYSINREYTDFTLKNILTVPVSKFRLILSKLIVGYGLVIFEWIFSFIVTLVIAGIMNCADINFNSCLISLEQLFIVSTCCYIAVLPVIVITTRKQDKFLSGVIFSFFYGFCGIFLADGNLINLYPMTTGLVFSNYAHDEKVVYYPALSTSVMVIIFIGTIILLKVFNRQHNDI</sequence>
<comment type="caution">
    <text evidence="2">The sequence shown here is derived from an EMBL/GenBank/DDBJ whole genome shotgun (WGS) entry which is preliminary data.</text>
</comment>
<evidence type="ECO:0000313" key="2">
    <source>
        <dbReference type="EMBL" id="TCL54374.1"/>
    </source>
</evidence>
<feature type="transmembrane region" description="Helical" evidence="1">
    <location>
        <begin position="15"/>
        <end position="34"/>
    </location>
</feature>
<feature type="transmembrane region" description="Helical" evidence="1">
    <location>
        <begin position="143"/>
        <end position="161"/>
    </location>
</feature>
<keyword evidence="1" id="KW-1133">Transmembrane helix</keyword>
<dbReference type="Pfam" id="PF12730">
    <property type="entry name" value="ABC2_membrane_4"/>
    <property type="match status" value="1"/>
</dbReference>
<dbReference type="Proteomes" id="UP000295184">
    <property type="component" value="Unassembled WGS sequence"/>
</dbReference>
<name>A0A4R1QTZ3_9FIRM</name>
<dbReference type="OrthoDB" id="4336274at2"/>
<evidence type="ECO:0000313" key="3">
    <source>
        <dbReference type="Proteomes" id="UP000295184"/>
    </source>
</evidence>